<dbReference type="GO" id="GO:0042742">
    <property type="term" value="P:defense response to bacterium"/>
    <property type="evidence" value="ECO:0007669"/>
    <property type="project" value="UniProtKB-KW"/>
</dbReference>
<dbReference type="Proteomes" id="UP000242133">
    <property type="component" value="Unassembled WGS sequence"/>
</dbReference>
<name>A0A2P8ERY5_9GAMM</name>
<dbReference type="AlphaFoldDB" id="A0A2P8ERY5"/>
<dbReference type="SUPFAM" id="SSF53955">
    <property type="entry name" value="Lysozyme-like"/>
    <property type="match status" value="1"/>
</dbReference>
<evidence type="ECO:0000313" key="4">
    <source>
        <dbReference type="Proteomes" id="UP000242133"/>
    </source>
</evidence>
<dbReference type="InterPro" id="IPR052619">
    <property type="entry name" value="Phage_lysozyme-like"/>
</dbReference>
<dbReference type="PANTHER" id="PTHR37406">
    <property type="entry name" value="T4-TYPE LYSOZYME 1-RELATED"/>
    <property type="match status" value="1"/>
</dbReference>
<evidence type="ECO:0000313" key="3">
    <source>
        <dbReference type="EMBL" id="PSL12236.1"/>
    </source>
</evidence>
<evidence type="ECO:0008006" key="5">
    <source>
        <dbReference type="Google" id="ProtNLM"/>
    </source>
</evidence>
<dbReference type="GO" id="GO:0003796">
    <property type="term" value="F:lysozyme activity"/>
    <property type="evidence" value="ECO:0007669"/>
    <property type="project" value="InterPro"/>
</dbReference>
<reference evidence="3 4" key="1">
    <citation type="submission" date="2018-03" db="EMBL/GenBank/DDBJ databases">
        <title>Genomic Encyclopedia of Archaeal and Bacterial Type Strains, Phase II (KMG-II): from individual species to whole genera.</title>
        <authorList>
            <person name="Goeker M."/>
        </authorList>
    </citation>
    <scope>NUCLEOTIDE SEQUENCE [LARGE SCALE GENOMIC DNA]</scope>
    <source>
        <strain evidence="3 4">DSM 17586</strain>
    </source>
</reference>
<dbReference type="GO" id="GO:0031640">
    <property type="term" value="P:killing of cells of another organism"/>
    <property type="evidence" value="ECO:0007669"/>
    <property type="project" value="UniProtKB-KW"/>
</dbReference>
<dbReference type="PANTHER" id="PTHR37406:SF1">
    <property type="entry name" value="T4-TYPE LYSOZYME 1-RELATED"/>
    <property type="match status" value="1"/>
</dbReference>
<protein>
    <recommendedName>
        <fullName evidence="5">Lysozyme</fullName>
    </recommendedName>
</protein>
<dbReference type="EMBL" id="PYGI01000019">
    <property type="protein sequence ID" value="PSL12236.1"/>
    <property type="molecule type" value="Genomic_DNA"/>
</dbReference>
<evidence type="ECO:0000256" key="2">
    <source>
        <dbReference type="ARBA" id="ARBA00022638"/>
    </source>
</evidence>
<organism evidence="3 4">
    <name type="scientific">Marinobacterium halophilum</name>
    <dbReference type="NCBI Taxonomy" id="267374"/>
    <lineage>
        <taxon>Bacteria</taxon>
        <taxon>Pseudomonadati</taxon>
        <taxon>Pseudomonadota</taxon>
        <taxon>Gammaproteobacteria</taxon>
        <taxon>Oceanospirillales</taxon>
        <taxon>Oceanospirillaceae</taxon>
        <taxon>Marinobacterium</taxon>
    </lineage>
</organism>
<dbReference type="InterPro" id="IPR023347">
    <property type="entry name" value="Lysozyme_dom_sf"/>
</dbReference>
<proteinExistence type="predicted"/>
<evidence type="ECO:0000256" key="1">
    <source>
        <dbReference type="ARBA" id="ARBA00022529"/>
    </source>
</evidence>
<accession>A0A2P8ERY5</accession>
<dbReference type="Gene3D" id="1.10.530.40">
    <property type="match status" value="1"/>
</dbReference>
<gene>
    <name evidence="3" type="ORF">CLV44_11971</name>
</gene>
<dbReference type="OrthoDB" id="1523598at2"/>
<keyword evidence="1" id="KW-0929">Antimicrobial</keyword>
<keyword evidence="2" id="KW-0081">Bacteriolytic enzyme</keyword>
<keyword evidence="4" id="KW-1185">Reference proteome</keyword>
<sequence length="187" mass="21043">MYQPALGAVIAQHLEQLEGRIAHMYRDTRGYITVGVGHLLATEQDATALAFIHRDTGLAATPDAIRQEYQALSTRPYGQRHGASSFAAHTNLRLPDAEIDTLTRLHIDRFGHELLSLYGPAFDTFTDPIKLALFDMIFNLGLTKLRRGFPRFNQHIHNRNWTAAAKESHRLGISEARNRHVHNLLSG</sequence>
<dbReference type="RefSeq" id="WP_106592634.1">
    <property type="nucleotide sequence ID" value="NZ_PYGI01000019.1"/>
</dbReference>
<comment type="caution">
    <text evidence="3">The sequence shown here is derived from an EMBL/GenBank/DDBJ whole genome shotgun (WGS) entry which is preliminary data.</text>
</comment>
<dbReference type="InterPro" id="IPR023346">
    <property type="entry name" value="Lysozyme-like_dom_sf"/>
</dbReference>